<sequence length="109" mass="12796">NIVIQRKVTRICSDSSGGRTDVRDEHKRVRPSVIYDADIQRTEDAIRANRHLIMKELHNILLNVSMTALYKAMSVPLGHRKLRAHWIPKISSKEHQMKRIDFVFHSYIH</sequence>
<dbReference type="OrthoDB" id="6436843at2759"/>
<evidence type="ECO:0000313" key="2">
    <source>
        <dbReference type="Proteomes" id="UP000499080"/>
    </source>
</evidence>
<gene>
    <name evidence="1" type="ORF">AVEN_187966_1</name>
</gene>
<protein>
    <submittedName>
        <fullName evidence="1">Uncharacterized protein</fullName>
    </submittedName>
</protein>
<dbReference type="AlphaFoldDB" id="A0A4Y2V1J5"/>
<accession>A0A4Y2V1J5</accession>
<feature type="non-terminal residue" evidence="1">
    <location>
        <position position="1"/>
    </location>
</feature>
<dbReference type="EMBL" id="BGPR01042614">
    <property type="protein sequence ID" value="GBO19075.1"/>
    <property type="molecule type" value="Genomic_DNA"/>
</dbReference>
<dbReference type="Proteomes" id="UP000499080">
    <property type="component" value="Unassembled WGS sequence"/>
</dbReference>
<evidence type="ECO:0000313" key="1">
    <source>
        <dbReference type="EMBL" id="GBO19075.1"/>
    </source>
</evidence>
<name>A0A4Y2V1J5_ARAVE</name>
<proteinExistence type="predicted"/>
<keyword evidence="2" id="KW-1185">Reference proteome</keyword>
<reference evidence="1 2" key="1">
    <citation type="journal article" date="2019" name="Sci. Rep.">
        <title>Orb-weaving spider Araneus ventricosus genome elucidates the spidroin gene catalogue.</title>
        <authorList>
            <person name="Kono N."/>
            <person name="Nakamura H."/>
            <person name="Ohtoshi R."/>
            <person name="Moran D.A.P."/>
            <person name="Shinohara A."/>
            <person name="Yoshida Y."/>
            <person name="Fujiwara M."/>
            <person name="Mori M."/>
            <person name="Tomita M."/>
            <person name="Arakawa K."/>
        </authorList>
    </citation>
    <scope>NUCLEOTIDE SEQUENCE [LARGE SCALE GENOMIC DNA]</scope>
</reference>
<comment type="caution">
    <text evidence="1">The sequence shown here is derived from an EMBL/GenBank/DDBJ whole genome shotgun (WGS) entry which is preliminary data.</text>
</comment>
<organism evidence="1 2">
    <name type="scientific">Araneus ventricosus</name>
    <name type="common">Orbweaver spider</name>
    <name type="synonym">Epeira ventricosa</name>
    <dbReference type="NCBI Taxonomy" id="182803"/>
    <lineage>
        <taxon>Eukaryota</taxon>
        <taxon>Metazoa</taxon>
        <taxon>Ecdysozoa</taxon>
        <taxon>Arthropoda</taxon>
        <taxon>Chelicerata</taxon>
        <taxon>Arachnida</taxon>
        <taxon>Araneae</taxon>
        <taxon>Araneomorphae</taxon>
        <taxon>Entelegynae</taxon>
        <taxon>Araneoidea</taxon>
        <taxon>Araneidae</taxon>
        <taxon>Araneus</taxon>
    </lineage>
</organism>